<dbReference type="InterPro" id="IPR029045">
    <property type="entry name" value="ClpP/crotonase-like_dom_sf"/>
</dbReference>
<keyword evidence="5" id="KW-1185">Reference proteome</keyword>
<comment type="caution">
    <text evidence="4">The sequence shown here is derived from an EMBL/GenBank/DDBJ whole genome shotgun (WGS) entry which is preliminary data.</text>
</comment>
<dbReference type="AlphaFoldDB" id="A0A4Y9SRR3"/>
<protein>
    <submittedName>
        <fullName evidence="4">Enoyl-CoA hydratase</fullName>
    </submittedName>
</protein>
<dbReference type="NCBIfam" id="NF042430">
    <property type="entry name" value="EnCoAhydt_DpgD"/>
    <property type="match status" value="1"/>
</dbReference>
<dbReference type="Proteomes" id="UP000297729">
    <property type="component" value="Unassembled WGS sequence"/>
</dbReference>
<evidence type="ECO:0000313" key="4">
    <source>
        <dbReference type="EMBL" id="TFW29138.1"/>
    </source>
</evidence>
<dbReference type="CDD" id="cd06558">
    <property type="entry name" value="crotonase-like"/>
    <property type="match status" value="1"/>
</dbReference>
<evidence type="ECO:0000256" key="1">
    <source>
        <dbReference type="ARBA" id="ARBA00005254"/>
    </source>
</evidence>
<dbReference type="PROSITE" id="PS00166">
    <property type="entry name" value="ENOYL_COA_HYDRATASE"/>
    <property type="match status" value="1"/>
</dbReference>
<sequence length="270" mass="29340">MNAAIAQAERVRYDKQGHVAYITLNRPDALNALDLRTHTELAAIWGDFEQDDNLWLGVLTGAGERAFSVGQDLKELAARNQAGAPPSSFGSQGGAGWPRLTERFSMSKPLIARVNGYALGGGFELALACDIIVAAEHAQFALPEARLGLIAGAGGVFRLTRQLATKTAMGYLLSGRHMSAARAYELGLVNEVAPAGGLDDCVARWVEDLLRSAPLSLRAIKEVAAKSSDLPLEQAFSARYEWEEKRRHSSDCQEGPRAFVEKRPPRWRAL</sequence>
<dbReference type="InterPro" id="IPR018376">
    <property type="entry name" value="Enoyl-CoA_hyd/isom_CS"/>
</dbReference>
<name>A0A4Y9SRR3_9BURK</name>
<gene>
    <name evidence="4" type="ORF">E4L98_04450</name>
</gene>
<dbReference type="PANTHER" id="PTHR11941:SF54">
    <property type="entry name" value="ENOYL-COA HYDRATASE, MITOCHONDRIAL"/>
    <property type="match status" value="1"/>
</dbReference>
<evidence type="ECO:0000256" key="2">
    <source>
        <dbReference type="ARBA" id="ARBA00023239"/>
    </source>
</evidence>
<evidence type="ECO:0000313" key="5">
    <source>
        <dbReference type="Proteomes" id="UP000297729"/>
    </source>
</evidence>
<dbReference type="Pfam" id="PF00378">
    <property type="entry name" value="ECH_1"/>
    <property type="match status" value="1"/>
</dbReference>
<dbReference type="EMBL" id="SPVG01000041">
    <property type="protein sequence ID" value="TFW29138.1"/>
    <property type="molecule type" value="Genomic_DNA"/>
</dbReference>
<dbReference type="InterPro" id="IPR014748">
    <property type="entry name" value="Enoyl-CoA_hydra_C"/>
</dbReference>
<dbReference type="InterPro" id="IPR054898">
    <property type="entry name" value="EnCoAhydt_DpgD"/>
</dbReference>
<keyword evidence="2" id="KW-0456">Lyase</keyword>
<proteinExistence type="inferred from homology"/>
<dbReference type="Gene3D" id="1.10.12.10">
    <property type="entry name" value="Lyase 2-enoyl-coa Hydratase, Chain A, domain 2"/>
    <property type="match status" value="1"/>
</dbReference>
<dbReference type="OrthoDB" id="9774843at2"/>
<dbReference type="Gene3D" id="3.90.226.10">
    <property type="entry name" value="2-enoyl-CoA Hydratase, Chain A, domain 1"/>
    <property type="match status" value="1"/>
</dbReference>
<evidence type="ECO:0000256" key="3">
    <source>
        <dbReference type="RuleBase" id="RU003707"/>
    </source>
</evidence>
<organism evidence="4 5">
    <name type="scientific">Duganella callida</name>
    <dbReference type="NCBI Taxonomy" id="2561932"/>
    <lineage>
        <taxon>Bacteria</taxon>
        <taxon>Pseudomonadati</taxon>
        <taxon>Pseudomonadota</taxon>
        <taxon>Betaproteobacteria</taxon>
        <taxon>Burkholderiales</taxon>
        <taxon>Oxalobacteraceae</taxon>
        <taxon>Telluria group</taxon>
        <taxon>Duganella</taxon>
    </lineage>
</organism>
<accession>A0A4Y9SRR3</accession>
<reference evidence="4 5" key="1">
    <citation type="submission" date="2019-03" db="EMBL/GenBank/DDBJ databases">
        <title>Draft Genome Sequence of Duganella callidus sp. nov., a Novel Duganella Species Isolated from Cultivated Soil.</title>
        <authorList>
            <person name="Raths R."/>
            <person name="Peta V."/>
            <person name="Bucking H."/>
        </authorList>
    </citation>
    <scope>NUCLEOTIDE SEQUENCE [LARGE SCALE GENOMIC DNA]</scope>
    <source>
        <strain evidence="4 5">DN04</strain>
    </source>
</reference>
<dbReference type="GO" id="GO:0016829">
    <property type="term" value="F:lyase activity"/>
    <property type="evidence" value="ECO:0007669"/>
    <property type="project" value="UniProtKB-KW"/>
</dbReference>
<dbReference type="SUPFAM" id="SSF52096">
    <property type="entry name" value="ClpP/crotonase"/>
    <property type="match status" value="1"/>
</dbReference>
<dbReference type="GO" id="GO:0006635">
    <property type="term" value="P:fatty acid beta-oxidation"/>
    <property type="evidence" value="ECO:0007669"/>
    <property type="project" value="TreeGrafter"/>
</dbReference>
<comment type="similarity">
    <text evidence="1 3">Belongs to the enoyl-CoA hydratase/isomerase family.</text>
</comment>
<dbReference type="InterPro" id="IPR001753">
    <property type="entry name" value="Enoyl-CoA_hydra/iso"/>
</dbReference>
<dbReference type="PANTHER" id="PTHR11941">
    <property type="entry name" value="ENOYL-COA HYDRATASE-RELATED"/>
    <property type="match status" value="1"/>
</dbReference>